<dbReference type="Pfam" id="PF08439">
    <property type="entry name" value="Peptidase_M3_N"/>
    <property type="match status" value="1"/>
</dbReference>
<protein>
    <submittedName>
        <fullName evidence="2">Peptidase M3A and M3B, thimet/oligopeptidase F</fullName>
    </submittedName>
</protein>
<feature type="domain" description="Oligopeptidase F N-terminal" evidence="1">
    <location>
        <begin position="85"/>
        <end position="154"/>
    </location>
</feature>
<dbReference type="SUPFAM" id="SSF55486">
    <property type="entry name" value="Metalloproteases ('zincins'), catalytic domain"/>
    <property type="match status" value="1"/>
</dbReference>
<name>A0A0G1L6C9_9BACT</name>
<evidence type="ECO:0000259" key="1">
    <source>
        <dbReference type="Pfam" id="PF08439"/>
    </source>
</evidence>
<dbReference type="AlphaFoldDB" id="A0A0G1L6C9"/>
<comment type="caution">
    <text evidence="2">The sequence shown here is derived from an EMBL/GenBank/DDBJ whole genome shotgun (WGS) entry which is preliminary data.</text>
</comment>
<dbReference type="InterPro" id="IPR042088">
    <property type="entry name" value="OligoPept_F_C"/>
</dbReference>
<gene>
    <name evidence="2" type="ORF">UW92_C0013G0019</name>
</gene>
<dbReference type="Gene3D" id="1.20.140.70">
    <property type="entry name" value="Oligopeptidase f, N-terminal domain"/>
    <property type="match status" value="1"/>
</dbReference>
<dbReference type="EMBL" id="LCKF01000013">
    <property type="protein sequence ID" value="KKT91370.1"/>
    <property type="molecule type" value="Genomic_DNA"/>
</dbReference>
<reference evidence="2 3" key="1">
    <citation type="journal article" date="2015" name="Nature">
        <title>rRNA introns, odd ribosomes, and small enigmatic genomes across a large radiation of phyla.</title>
        <authorList>
            <person name="Brown C.T."/>
            <person name="Hug L.A."/>
            <person name="Thomas B.C."/>
            <person name="Sharon I."/>
            <person name="Castelle C.J."/>
            <person name="Singh A."/>
            <person name="Wilkins M.J."/>
            <person name="Williams K.H."/>
            <person name="Banfield J.F."/>
        </authorList>
    </citation>
    <scope>NUCLEOTIDE SEQUENCE [LARGE SCALE GENOMIC DNA]</scope>
</reference>
<dbReference type="Proteomes" id="UP000033966">
    <property type="component" value="Unassembled WGS sequence"/>
</dbReference>
<evidence type="ECO:0000313" key="2">
    <source>
        <dbReference type="EMBL" id="KKT91370.1"/>
    </source>
</evidence>
<feature type="non-terminal residue" evidence="2">
    <location>
        <position position="1"/>
    </location>
</feature>
<evidence type="ECO:0000313" key="3">
    <source>
        <dbReference type="Proteomes" id="UP000033966"/>
    </source>
</evidence>
<sequence>QRDRKELEKMAKSFSQTHKGLLAETLPAAIADYSEIDMLSGKIMSFLSLFESTDVTNAAVKAKLAEIEQEISSLQGNFLTFFELELVKLKDEVLEKWYAENELMRKHRPWIEHIRIFKEHFLEEAVESALAKRTPFGPGTWSQFFDEFEADLEFEFGGEKKTLTEMLHLLGESKNAEERRIIQKITNEGLKGAFSKYSAQTLYMAVGAKSIEDNERGYTHPMDARNRDNRVTDEMVTALHLAVRDVAGPLTKRYYRLKAKHLSLPLLRWSDRNAPLPFTDTTEIPFEDAHALVSEAYRDFSPTLAELVESFFEKHRIDAPAVKGKRGGAFNHSLVLPGNRTAYVSRSYRLL</sequence>
<accession>A0A0G1L6C9</accession>
<dbReference type="Gene3D" id="1.10.1370.20">
    <property type="entry name" value="Oligoendopeptidase f, C-terminal domain"/>
    <property type="match status" value="1"/>
</dbReference>
<proteinExistence type="predicted"/>
<dbReference type="InterPro" id="IPR013647">
    <property type="entry name" value="OligopepF_N_dom"/>
</dbReference>
<organism evidence="2 3">
    <name type="scientific">Candidatus Jorgensenbacteria bacterium GW2011_GWA2_45_13</name>
    <dbReference type="NCBI Taxonomy" id="1618662"/>
    <lineage>
        <taxon>Bacteria</taxon>
        <taxon>Candidatus Joergenseniibacteriota</taxon>
    </lineage>
</organism>